<feature type="domain" description="Fe2OG dioxygenase" evidence="7">
    <location>
        <begin position="160"/>
        <end position="260"/>
    </location>
</feature>
<dbReference type="InterPro" id="IPR050231">
    <property type="entry name" value="Iron_ascorbate_oxido_reductase"/>
</dbReference>
<evidence type="ECO:0000313" key="8">
    <source>
        <dbReference type="EMBL" id="PQQ02532.1"/>
    </source>
</evidence>
<keyword evidence="8" id="KW-0223">Dioxygenase</keyword>
<dbReference type="GO" id="GO:0046872">
    <property type="term" value="F:metal ion binding"/>
    <property type="evidence" value="ECO:0007669"/>
    <property type="project" value="UniProtKB-KW"/>
</dbReference>
<evidence type="ECO:0000313" key="9">
    <source>
        <dbReference type="Proteomes" id="UP000250321"/>
    </source>
</evidence>
<comment type="caution">
    <text evidence="8">The sequence shown here is derived from an EMBL/GenBank/DDBJ whole genome shotgun (WGS) entry which is preliminary data.</text>
</comment>
<dbReference type="GO" id="GO:0051213">
    <property type="term" value="F:dioxygenase activity"/>
    <property type="evidence" value="ECO:0007669"/>
    <property type="project" value="UniProtKB-KW"/>
</dbReference>
<keyword evidence="1 6" id="KW-0479">Metal-binding</keyword>
<proteinExistence type="inferred from homology"/>
<name>A0A314Y610_PRUYE</name>
<dbReference type="EMBL" id="PJQY01001456">
    <property type="protein sequence ID" value="PQQ02532.1"/>
    <property type="molecule type" value="Genomic_DNA"/>
</dbReference>
<dbReference type="InterPro" id="IPR005123">
    <property type="entry name" value="Oxoglu/Fe-dep_dioxygenase_dom"/>
</dbReference>
<accession>A0A314Y610</accession>
<evidence type="ECO:0000256" key="1">
    <source>
        <dbReference type="ARBA" id="ARBA00022723"/>
    </source>
</evidence>
<dbReference type="InterPro" id="IPR027443">
    <property type="entry name" value="IPNS-like_sf"/>
</dbReference>
<dbReference type="FunFam" id="2.60.120.330:FF:000017">
    <property type="entry name" value="2-oxoglutarate-dependent dioxygenase DAO"/>
    <property type="match status" value="1"/>
</dbReference>
<dbReference type="AlphaFoldDB" id="A0A314Y610"/>
<sequence length="325" mass="36951">MGSDSQCRIPVIELSINSVGFERGTDDWHHLSKSVREACENYGCFEVVYDNIPLQLRAETFSVIKELFSLPLEAKQKNINPKPYHGYYGQNLYESFGLEDSSNYNSLKSFTELMWPSGHDQFCNTVVTMMKKLDELKDMIHMMILDSYGLGEKLNSIVPCKMLLRVMKYSAPPSGEYMKGLQAHTDKLFSTILCDDQVSGLEFETKDGQWNKLSLSPSSFIFFVGDPLMAWSNGRMHPVKHRVMMSGEKDRYSLGAFAVPVEGTIIKAPKELVDEEYPQILKEFDYMDFAKFSYSEEGRAIDSARQVFVFAGISTREQDNGSGRT</sequence>
<evidence type="ECO:0000256" key="4">
    <source>
        <dbReference type="ARBA" id="ARBA00074102"/>
    </source>
</evidence>
<keyword evidence="9" id="KW-1185">Reference proteome</keyword>
<keyword evidence="2 6" id="KW-0408">Iron</keyword>
<organism evidence="8 9">
    <name type="scientific">Prunus yedoensis var. nudiflora</name>
    <dbReference type="NCBI Taxonomy" id="2094558"/>
    <lineage>
        <taxon>Eukaryota</taxon>
        <taxon>Viridiplantae</taxon>
        <taxon>Streptophyta</taxon>
        <taxon>Embryophyta</taxon>
        <taxon>Tracheophyta</taxon>
        <taxon>Spermatophyta</taxon>
        <taxon>Magnoliopsida</taxon>
        <taxon>eudicotyledons</taxon>
        <taxon>Gunneridae</taxon>
        <taxon>Pentapetalae</taxon>
        <taxon>rosids</taxon>
        <taxon>fabids</taxon>
        <taxon>Rosales</taxon>
        <taxon>Rosaceae</taxon>
        <taxon>Amygdaloideae</taxon>
        <taxon>Amygdaleae</taxon>
        <taxon>Prunus</taxon>
    </lineage>
</organism>
<dbReference type="InterPro" id="IPR026992">
    <property type="entry name" value="DIOX_N"/>
</dbReference>
<dbReference type="OrthoDB" id="288590at2759"/>
<dbReference type="Proteomes" id="UP000250321">
    <property type="component" value="Unassembled WGS sequence"/>
</dbReference>
<evidence type="ECO:0000256" key="3">
    <source>
        <dbReference type="ARBA" id="ARBA00054658"/>
    </source>
</evidence>
<dbReference type="PROSITE" id="PS51471">
    <property type="entry name" value="FE2OG_OXY"/>
    <property type="match status" value="1"/>
</dbReference>
<reference evidence="8 9" key="1">
    <citation type="submission" date="2018-02" db="EMBL/GenBank/DDBJ databases">
        <title>Draft genome of wild Prunus yedoensis var. nudiflora.</title>
        <authorList>
            <person name="Baek S."/>
            <person name="Kim J.-H."/>
            <person name="Choi K."/>
            <person name="Kim G.-B."/>
            <person name="Cho A."/>
            <person name="Jang H."/>
            <person name="Shin C.-H."/>
            <person name="Yu H.-J."/>
            <person name="Mun J.-H."/>
        </authorList>
    </citation>
    <scope>NUCLEOTIDE SEQUENCE [LARGE SCALE GENOMIC DNA]</scope>
    <source>
        <strain evidence="9">cv. Jeju island</strain>
        <tissue evidence="8">Leaf</tissue>
    </source>
</reference>
<comment type="similarity">
    <text evidence="6">Belongs to the iron/ascorbate-dependent oxidoreductase family.</text>
</comment>
<evidence type="ECO:0000256" key="2">
    <source>
        <dbReference type="ARBA" id="ARBA00023004"/>
    </source>
</evidence>
<comment type="function">
    <text evidence="3">2-oxoglutarate-dependent dioxygenase essential for auxin catabolism and maintenance of auxin homeostasis in reproductive organs. Catalyzes the irreversible oxidation of indole-3-acetic acid (IAA) to the biologically inactive 2-oxoindole-3-acetic acid (OxIAA).</text>
</comment>
<dbReference type="STRING" id="2094558.A0A314Y610"/>
<gene>
    <name evidence="8" type="ORF">Pyn_24703</name>
</gene>
<evidence type="ECO:0000256" key="5">
    <source>
        <dbReference type="ARBA" id="ARBA00076740"/>
    </source>
</evidence>
<dbReference type="Pfam" id="PF14226">
    <property type="entry name" value="DIOX_N"/>
    <property type="match status" value="1"/>
</dbReference>
<dbReference type="InterPro" id="IPR044861">
    <property type="entry name" value="IPNS-like_FE2OG_OXY"/>
</dbReference>
<dbReference type="PANTHER" id="PTHR47990">
    <property type="entry name" value="2-OXOGLUTARATE (2OG) AND FE(II)-DEPENDENT OXYGENASE SUPERFAMILY PROTEIN-RELATED"/>
    <property type="match status" value="1"/>
</dbReference>
<dbReference type="Pfam" id="PF03171">
    <property type="entry name" value="2OG-FeII_Oxy"/>
    <property type="match status" value="1"/>
</dbReference>
<evidence type="ECO:0000259" key="7">
    <source>
        <dbReference type="PROSITE" id="PS51471"/>
    </source>
</evidence>
<dbReference type="Gene3D" id="2.60.120.330">
    <property type="entry name" value="B-lactam Antibiotic, Isopenicillin N Synthase, Chain"/>
    <property type="match status" value="1"/>
</dbReference>
<keyword evidence="6" id="KW-0560">Oxidoreductase</keyword>
<evidence type="ECO:0000256" key="6">
    <source>
        <dbReference type="RuleBase" id="RU003682"/>
    </source>
</evidence>
<protein>
    <recommendedName>
        <fullName evidence="4">2-oxoglutarate-dependent dioxygenase DAO</fullName>
    </recommendedName>
    <alternativeName>
        <fullName evidence="5">Protein DIOXYGENASE FOR AUXIN OXIDATION</fullName>
    </alternativeName>
</protein>
<dbReference type="SUPFAM" id="SSF51197">
    <property type="entry name" value="Clavaminate synthase-like"/>
    <property type="match status" value="1"/>
</dbReference>